<dbReference type="Proteomes" id="UP000814243">
    <property type="component" value="Unassembled WGS sequence"/>
</dbReference>
<comment type="caution">
    <text evidence="2">The sequence shown here is derived from an EMBL/GenBank/DDBJ whole genome shotgun (WGS) entry which is preliminary data.</text>
</comment>
<proteinExistence type="predicted"/>
<dbReference type="EMBL" id="JACEFF010000894">
    <property type="protein sequence ID" value="KAH9628790.1"/>
    <property type="molecule type" value="Genomic_DNA"/>
</dbReference>
<evidence type="ECO:0000313" key="2">
    <source>
        <dbReference type="EMBL" id="KAH9628790.1"/>
    </source>
</evidence>
<feature type="region of interest" description="Disordered" evidence="1">
    <location>
        <begin position="97"/>
        <end position="136"/>
    </location>
</feature>
<dbReference type="AlphaFoldDB" id="A0A922S900"/>
<gene>
    <name evidence="2" type="ORF">HF086_004950</name>
</gene>
<evidence type="ECO:0000313" key="3">
    <source>
        <dbReference type="Proteomes" id="UP000814243"/>
    </source>
</evidence>
<protein>
    <submittedName>
        <fullName evidence="2">Uncharacterized protein</fullName>
    </submittedName>
</protein>
<organism evidence="2 3">
    <name type="scientific">Spodoptera exigua</name>
    <name type="common">Beet armyworm</name>
    <name type="synonym">Noctua fulgens</name>
    <dbReference type="NCBI Taxonomy" id="7107"/>
    <lineage>
        <taxon>Eukaryota</taxon>
        <taxon>Metazoa</taxon>
        <taxon>Ecdysozoa</taxon>
        <taxon>Arthropoda</taxon>
        <taxon>Hexapoda</taxon>
        <taxon>Insecta</taxon>
        <taxon>Pterygota</taxon>
        <taxon>Neoptera</taxon>
        <taxon>Endopterygota</taxon>
        <taxon>Lepidoptera</taxon>
        <taxon>Glossata</taxon>
        <taxon>Ditrysia</taxon>
        <taxon>Noctuoidea</taxon>
        <taxon>Noctuidae</taxon>
        <taxon>Amphipyrinae</taxon>
        <taxon>Spodoptera</taxon>
    </lineage>
</organism>
<evidence type="ECO:0000256" key="1">
    <source>
        <dbReference type="SAM" id="MobiDB-lite"/>
    </source>
</evidence>
<sequence length="136" mass="15329">MDGTEQRYQRHFKNGIALVQRCLTPSYVQKIVSFAARAFAPVLWRSWAYRTERQRFRRAGCGGAGACRPAPRRAAIGRGPAPSADWVWRTCEAYPPPPGRAADGERFISEQPSLTAPFELRTPTSARTRLSRLEHD</sequence>
<reference evidence="2" key="1">
    <citation type="journal article" date="2021" name="G3 (Bethesda)">
        <title>Genome and transcriptome analysis of the beet armyworm Spodoptera exigua reveals targets for pest control. .</title>
        <authorList>
            <person name="Simon S."/>
            <person name="Breeschoten T."/>
            <person name="Jansen H.J."/>
            <person name="Dirks R.P."/>
            <person name="Schranz M.E."/>
            <person name="Ros V.I.D."/>
        </authorList>
    </citation>
    <scope>NUCLEOTIDE SEQUENCE</scope>
    <source>
        <strain evidence="2">TB_SE_WUR_2020</strain>
    </source>
</reference>
<name>A0A922S900_SPOEX</name>
<accession>A0A922S900</accession>